<dbReference type="Proteomes" id="UP000317371">
    <property type="component" value="Unassembled WGS sequence"/>
</dbReference>
<dbReference type="SUPFAM" id="SSF56524">
    <property type="entry name" value="Oxidoreductase molybdopterin-binding domain"/>
    <property type="match status" value="1"/>
</dbReference>
<dbReference type="Pfam" id="PF00174">
    <property type="entry name" value="Oxidored_molyb"/>
    <property type="match status" value="1"/>
</dbReference>
<evidence type="ECO:0000313" key="4">
    <source>
        <dbReference type="Proteomes" id="UP000317371"/>
    </source>
</evidence>
<dbReference type="EMBL" id="VIGC01000019">
    <property type="protein sequence ID" value="TQE94869.1"/>
    <property type="molecule type" value="Genomic_DNA"/>
</dbReference>
<protein>
    <submittedName>
        <fullName evidence="3">Molybdopterin-dependent oxidoreductase</fullName>
    </submittedName>
</protein>
<accession>A0A540VDN4</accession>
<dbReference type="InterPro" id="IPR036374">
    <property type="entry name" value="OxRdtase_Mopterin-bd_sf"/>
</dbReference>
<dbReference type="OrthoDB" id="164682at2"/>
<evidence type="ECO:0000259" key="2">
    <source>
        <dbReference type="Pfam" id="PF00174"/>
    </source>
</evidence>
<gene>
    <name evidence="3" type="ORF">FKZ61_14735</name>
</gene>
<sequence>MTDEKTPAWLHGHAHEPNPEPPTADPSIILRRPDGSEVFITPEDLQRLPQCEVADCYIVSTGHGTSGPFCFTGPRLSDVLQAHLVGQGWSYVDVVSADGFGNRVTADELRASTRRPILLAIARDGQPLQRAQGLVRLIVPDERDDALRQVKWVARLDVH</sequence>
<proteinExistence type="predicted"/>
<dbReference type="RefSeq" id="WP_141610911.1">
    <property type="nucleotide sequence ID" value="NZ_VIGC02000019.1"/>
</dbReference>
<feature type="domain" description="Oxidoreductase molybdopterin-binding" evidence="2">
    <location>
        <begin position="59"/>
        <end position="158"/>
    </location>
</feature>
<evidence type="ECO:0000313" key="3">
    <source>
        <dbReference type="EMBL" id="TQE94869.1"/>
    </source>
</evidence>
<keyword evidence="4" id="KW-1185">Reference proteome</keyword>
<feature type="region of interest" description="Disordered" evidence="1">
    <location>
        <begin position="1"/>
        <end position="26"/>
    </location>
</feature>
<reference evidence="3 4" key="1">
    <citation type="submission" date="2019-06" db="EMBL/GenBank/DDBJ databases">
        <title>Genome sequence of Litorilinea aerophila BAA-2444.</title>
        <authorList>
            <person name="Maclea K.S."/>
            <person name="Maurais E.G."/>
            <person name="Iannazzi L.C."/>
        </authorList>
    </citation>
    <scope>NUCLEOTIDE SEQUENCE [LARGE SCALE GENOMIC DNA]</scope>
    <source>
        <strain evidence="3 4">ATCC BAA-2444</strain>
    </source>
</reference>
<dbReference type="InParanoid" id="A0A540VDN4"/>
<name>A0A540VDN4_9CHLR</name>
<evidence type="ECO:0000256" key="1">
    <source>
        <dbReference type="SAM" id="MobiDB-lite"/>
    </source>
</evidence>
<dbReference type="InterPro" id="IPR000572">
    <property type="entry name" value="OxRdtase_Mopterin-bd_dom"/>
</dbReference>
<comment type="caution">
    <text evidence="3">The sequence shown here is derived from an EMBL/GenBank/DDBJ whole genome shotgun (WGS) entry which is preliminary data.</text>
</comment>
<organism evidence="3 4">
    <name type="scientific">Litorilinea aerophila</name>
    <dbReference type="NCBI Taxonomy" id="1204385"/>
    <lineage>
        <taxon>Bacteria</taxon>
        <taxon>Bacillati</taxon>
        <taxon>Chloroflexota</taxon>
        <taxon>Caldilineae</taxon>
        <taxon>Caldilineales</taxon>
        <taxon>Caldilineaceae</taxon>
        <taxon>Litorilinea</taxon>
    </lineage>
</organism>
<dbReference type="AlphaFoldDB" id="A0A540VDN4"/>
<dbReference type="Gene3D" id="3.90.420.10">
    <property type="entry name" value="Oxidoreductase, molybdopterin-binding domain"/>
    <property type="match status" value="1"/>
</dbReference>